<feature type="transmembrane region" description="Helical" evidence="1">
    <location>
        <begin position="75"/>
        <end position="95"/>
    </location>
</feature>
<feature type="transmembrane region" description="Helical" evidence="1">
    <location>
        <begin position="35"/>
        <end position="54"/>
    </location>
</feature>
<reference evidence="2 3" key="1">
    <citation type="submission" date="2014-04" db="EMBL/GenBank/DDBJ databases">
        <title>Evolutionary Origins and Diversification of the Mycorrhizal Mutualists.</title>
        <authorList>
            <consortium name="DOE Joint Genome Institute"/>
            <consortium name="Mycorrhizal Genomics Consortium"/>
            <person name="Kohler A."/>
            <person name="Kuo A."/>
            <person name="Nagy L.G."/>
            <person name="Floudas D."/>
            <person name="Copeland A."/>
            <person name="Barry K.W."/>
            <person name="Cichocki N."/>
            <person name="Veneault-Fourrey C."/>
            <person name="LaButti K."/>
            <person name="Lindquist E.A."/>
            <person name="Lipzen A."/>
            <person name="Lundell T."/>
            <person name="Morin E."/>
            <person name="Murat C."/>
            <person name="Riley R."/>
            <person name="Ohm R."/>
            <person name="Sun H."/>
            <person name="Tunlid A."/>
            <person name="Henrissat B."/>
            <person name="Grigoriev I.V."/>
            <person name="Hibbett D.S."/>
            <person name="Martin F."/>
        </authorList>
    </citation>
    <scope>NUCLEOTIDE SEQUENCE [LARGE SCALE GENOMIC DNA]</scope>
    <source>
        <strain evidence="2 3">Koide BX008</strain>
    </source>
</reference>
<accession>A0A0C2TRZ8</accession>
<dbReference type="EMBL" id="KN818224">
    <property type="protein sequence ID" value="KIL70044.1"/>
    <property type="molecule type" value="Genomic_DNA"/>
</dbReference>
<keyword evidence="3" id="KW-1185">Reference proteome</keyword>
<dbReference type="AlphaFoldDB" id="A0A0C2TRZ8"/>
<proteinExistence type="predicted"/>
<keyword evidence="1" id="KW-0472">Membrane</keyword>
<protein>
    <submittedName>
        <fullName evidence="2">Uncharacterized protein</fullName>
    </submittedName>
</protein>
<dbReference type="Proteomes" id="UP000054549">
    <property type="component" value="Unassembled WGS sequence"/>
</dbReference>
<feature type="transmembrane region" description="Helical" evidence="1">
    <location>
        <begin position="12"/>
        <end position="29"/>
    </location>
</feature>
<dbReference type="OrthoDB" id="3266871at2759"/>
<dbReference type="InParanoid" id="A0A0C2TRZ8"/>
<evidence type="ECO:0000313" key="3">
    <source>
        <dbReference type="Proteomes" id="UP000054549"/>
    </source>
</evidence>
<name>A0A0C2TRZ8_AMAMK</name>
<dbReference type="HOGENOM" id="CLU_120070_0_0_1"/>
<sequence length="143" mass="15581">MPLFRDNPIRSTAAAAIGLVIAYTASNYLSSPSAFHVTQTTVALLALAAFMVLVTLNHRREGREGPLMTQTQEEIVLIGSFALFWLAVMLAWRAISQNTSIGTEIGMSTASQTVQRSKGATGRGAASYCGKDDLYCMIEEYYY</sequence>
<keyword evidence="1" id="KW-0812">Transmembrane</keyword>
<organism evidence="2 3">
    <name type="scientific">Amanita muscaria (strain Koide BX008)</name>
    <dbReference type="NCBI Taxonomy" id="946122"/>
    <lineage>
        <taxon>Eukaryota</taxon>
        <taxon>Fungi</taxon>
        <taxon>Dikarya</taxon>
        <taxon>Basidiomycota</taxon>
        <taxon>Agaricomycotina</taxon>
        <taxon>Agaricomycetes</taxon>
        <taxon>Agaricomycetidae</taxon>
        <taxon>Agaricales</taxon>
        <taxon>Pluteineae</taxon>
        <taxon>Amanitaceae</taxon>
        <taxon>Amanita</taxon>
    </lineage>
</organism>
<dbReference type="STRING" id="946122.A0A0C2TRZ8"/>
<gene>
    <name evidence="2" type="ORF">M378DRAFT_67753</name>
</gene>
<keyword evidence="1" id="KW-1133">Transmembrane helix</keyword>
<evidence type="ECO:0000313" key="2">
    <source>
        <dbReference type="EMBL" id="KIL70044.1"/>
    </source>
</evidence>
<evidence type="ECO:0000256" key="1">
    <source>
        <dbReference type="SAM" id="Phobius"/>
    </source>
</evidence>